<keyword evidence="2" id="KW-1185">Reference proteome</keyword>
<accession>A0AAV4P1I9</accession>
<gene>
    <name evidence="1" type="ORF">CEXT_750961</name>
</gene>
<reference evidence="1 2" key="1">
    <citation type="submission" date="2021-06" db="EMBL/GenBank/DDBJ databases">
        <title>Caerostris extrusa draft genome.</title>
        <authorList>
            <person name="Kono N."/>
            <person name="Arakawa K."/>
        </authorList>
    </citation>
    <scope>NUCLEOTIDE SEQUENCE [LARGE SCALE GENOMIC DNA]</scope>
</reference>
<name>A0AAV4P1I9_CAEEX</name>
<organism evidence="1 2">
    <name type="scientific">Caerostris extrusa</name>
    <name type="common">Bark spider</name>
    <name type="synonym">Caerostris bankana</name>
    <dbReference type="NCBI Taxonomy" id="172846"/>
    <lineage>
        <taxon>Eukaryota</taxon>
        <taxon>Metazoa</taxon>
        <taxon>Ecdysozoa</taxon>
        <taxon>Arthropoda</taxon>
        <taxon>Chelicerata</taxon>
        <taxon>Arachnida</taxon>
        <taxon>Araneae</taxon>
        <taxon>Araneomorphae</taxon>
        <taxon>Entelegynae</taxon>
        <taxon>Araneoidea</taxon>
        <taxon>Araneidae</taxon>
        <taxon>Caerostris</taxon>
    </lineage>
</organism>
<comment type="caution">
    <text evidence="1">The sequence shown here is derived from an EMBL/GenBank/DDBJ whole genome shotgun (WGS) entry which is preliminary data.</text>
</comment>
<dbReference type="EMBL" id="BPLR01021472">
    <property type="protein sequence ID" value="GIX90051.1"/>
    <property type="molecule type" value="Genomic_DNA"/>
</dbReference>
<protein>
    <submittedName>
        <fullName evidence="1">Uncharacterized protein</fullName>
    </submittedName>
</protein>
<dbReference type="AlphaFoldDB" id="A0AAV4P1I9"/>
<sequence>MSLFFGGWHFDSNWLFRGILSVSLYPVSWFRSGVTLFASLYLLKKMNGIFTVPTWIHQVCVLILVMCTACQSAEEERITWIHELGREHQRVFRGPSSRPGARCSASLWVPHVKMPAPVGGGEKEKRLCRKRMTTRTCSKMMMMMTCSKKDDERRTCSKMMMMMTCSKMMMMMTCSKMTRKATITRLKMKMMTMKTSNEMTMKTSMK</sequence>
<proteinExistence type="predicted"/>
<evidence type="ECO:0000313" key="1">
    <source>
        <dbReference type="EMBL" id="GIX90051.1"/>
    </source>
</evidence>
<dbReference type="Proteomes" id="UP001054945">
    <property type="component" value="Unassembled WGS sequence"/>
</dbReference>
<evidence type="ECO:0000313" key="2">
    <source>
        <dbReference type="Proteomes" id="UP001054945"/>
    </source>
</evidence>